<evidence type="ECO:0000313" key="1">
    <source>
        <dbReference type="EMBL" id="CAB4961401.1"/>
    </source>
</evidence>
<reference evidence="1" key="1">
    <citation type="submission" date="2020-05" db="EMBL/GenBank/DDBJ databases">
        <authorList>
            <person name="Chiriac C."/>
            <person name="Salcher M."/>
            <person name="Ghai R."/>
            <person name="Kavagutti S V."/>
        </authorList>
    </citation>
    <scope>NUCLEOTIDE SEQUENCE</scope>
</reference>
<gene>
    <name evidence="1" type="ORF">UFOPK3662_03258</name>
</gene>
<protein>
    <submittedName>
        <fullName evidence="1">Unannotated protein</fullName>
    </submittedName>
</protein>
<name>A0A6J7L064_9ZZZZ</name>
<proteinExistence type="predicted"/>
<organism evidence="1">
    <name type="scientific">freshwater metagenome</name>
    <dbReference type="NCBI Taxonomy" id="449393"/>
    <lineage>
        <taxon>unclassified sequences</taxon>
        <taxon>metagenomes</taxon>
        <taxon>ecological metagenomes</taxon>
    </lineage>
</organism>
<dbReference type="AlphaFoldDB" id="A0A6J7L064"/>
<accession>A0A6J7L064</accession>
<sequence>MSGYAEPEDYAPRIAARLVRHIHEHIRANEPSRDDERDLPARADQHAMLLEVLGKQGEVEQQAAGRYVVRSEGREDLVALLTPDQWERVVRRHGPRRAQLLEHFDELLASTPREEHFLVFWDGDVATSMQEKLPPVERPFPPLRELRRRLDEARASGGDYGWFASSSEPRD</sequence>
<dbReference type="EMBL" id="CAFBMW010000036">
    <property type="protein sequence ID" value="CAB4961401.1"/>
    <property type="molecule type" value="Genomic_DNA"/>
</dbReference>